<keyword evidence="5 8" id="KW-1133">Transmembrane helix</keyword>
<dbReference type="GO" id="GO:0016780">
    <property type="term" value="F:phosphotransferase activity, for other substituted phosphate groups"/>
    <property type="evidence" value="ECO:0007669"/>
    <property type="project" value="TreeGrafter"/>
</dbReference>
<evidence type="ECO:0000256" key="6">
    <source>
        <dbReference type="ARBA" id="ARBA00023136"/>
    </source>
</evidence>
<reference evidence="10 11" key="1">
    <citation type="submission" date="2016-06" db="EMBL/GenBank/DDBJ databases">
        <title>Complete genome sequence of a saline-alkali tolerant type strain Dietzia timorensis ID05-A0528T.</title>
        <authorList>
            <person name="Wu X."/>
        </authorList>
    </citation>
    <scope>NUCLEOTIDE SEQUENCE [LARGE SCALE GENOMIC DNA]</scope>
    <source>
        <strain evidence="10 11">ID05-A0528</strain>
    </source>
</reference>
<keyword evidence="4 8" id="KW-0812">Transmembrane</keyword>
<evidence type="ECO:0000313" key="10">
    <source>
        <dbReference type="EMBL" id="ANI91613.1"/>
    </source>
</evidence>
<dbReference type="InterPro" id="IPR003362">
    <property type="entry name" value="Bact_transf"/>
</dbReference>
<dbReference type="InterPro" id="IPR017475">
    <property type="entry name" value="EPS_sugar_tfrase"/>
</dbReference>
<feature type="transmembrane region" description="Helical" evidence="8">
    <location>
        <begin position="134"/>
        <end position="155"/>
    </location>
</feature>
<evidence type="ECO:0000256" key="7">
    <source>
        <dbReference type="SAM" id="MobiDB-lite"/>
    </source>
</evidence>
<dbReference type="KEGG" id="dtm:BJL86_0819"/>
<proteinExistence type="inferred from homology"/>
<dbReference type="AlphaFoldDB" id="A0A173LI88"/>
<evidence type="ECO:0000256" key="4">
    <source>
        <dbReference type="ARBA" id="ARBA00022692"/>
    </source>
</evidence>
<dbReference type="Pfam" id="PF13727">
    <property type="entry name" value="CoA_binding_3"/>
    <property type="match status" value="1"/>
</dbReference>
<accession>A0A173LI88</accession>
<dbReference type="PANTHER" id="PTHR30576:SF0">
    <property type="entry name" value="UNDECAPRENYL-PHOSPHATE N-ACETYLGALACTOSAMINYL 1-PHOSPHATE TRANSFERASE-RELATED"/>
    <property type="match status" value="1"/>
</dbReference>
<organism evidence="10 11">
    <name type="scientific">Dietzia timorensis</name>
    <dbReference type="NCBI Taxonomy" id="499555"/>
    <lineage>
        <taxon>Bacteria</taxon>
        <taxon>Bacillati</taxon>
        <taxon>Actinomycetota</taxon>
        <taxon>Actinomycetes</taxon>
        <taxon>Mycobacteriales</taxon>
        <taxon>Dietziaceae</taxon>
        <taxon>Dietzia</taxon>
    </lineage>
</organism>
<evidence type="ECO:0000259" key="9">
    <source>
        <dbReference type="Pfam" id="PF02397"/>
    </source>
</evidence>
<gene>
    <name evidence="10" type="ORF">BJL86_0819</name>
</gene>
<feature type="transmembrane region" description="Helical" evidence="8">
    <location>
        <begin position="110"/>
        <end position="128"/>
    </location>
</feature>
<evidence type="ECO:0000256" key="3">
    <source>
        <dbReference type="ARBA" id="ARBA00022679"/>
    </source>
</evidence>
<sequence length="490" mass="54634">MSIFQLDDEKLNAQSSSAAPPTSDASIDQQLTPLTDDDKDQLRHQRSRHITPLYMLDIWHRVVDALLVLAVCFAVPAQSPVITALVIVVGLELVPNLYRHQLTLSVLDSAPRAVFAGVGVTFAAVVLTNSNWSIGQVVKVCAVVASALILSRMIVIPILRLRRRKSAGYRHRTLIVGAGTASVDLAKTLINAPEYGLEPVAFADRRKRTDAAELNLPITDINGSIVNLVREYDAKTVIIGFSDYDDREVLDFLRACVREDAEVFIVPRLFDYVGVQGSMDRVKTTPLIRMRRAAHRSFTWKLKRPFDAACSGLALIALSPVLALMALLVKLEDRNAPILFKQIRIGQDGHEFELLKFRSMRPAKTEETNTNWNGAADPRMTPLGAFMRKYSLDELPQIYNVLRGDMAVVGPRPERPHFVSKFSKVYHGYHSRHRVPVGLTGLAAINGLRGDTSIRERAMFDNFYIENWSFWLDVKIVLSTFKAVFTGSGA</sequence>
<keyword evidence="3 10" id="KW-0808">Transferase</keyword>
<dbReference type="OrthoDB" id="9808602at2"/>
<feature type="domain" description="Bacterial sugar transferase" evidence="9">
    <location>
        <begin position="303"/>
        <end position="485"/>
    </location>
</feature>
<keyword evidence="11" id="KW-1185">Reference proteome</keyword>
<evidence type="ECO:0000313" key="11">
    <source>
        <dbReference type="Proteomes" id="UP000186104"/>
    </source>
</evidence>
<dbReference type="Gene3D" id="3.40.50.720">
    <property type="entry name" value="NAD(P)-binding Rossmann-like Domain"/>
    <property type="match status" value="1"/>
</dbReference>
<dbReference type="EMBL" id="CP015961">
    <property type="protein sequence ID" value="ANI91613.1"/>
    <property type="molecule type" value="Genomic_DNA"/>
</dbReference>
<evidence type="ECO:0000256" key="5">
    <source>
        <dbReference type="ARBA" id="ARBA00022989"/>
    </source>
</evidence>
<name>A0A173LI88_9ACTN</name>
<dbReference type="STRING" id="499555.BJL86_0819"/>
<dbReference type="RefSeq" id="WP_082908365.1">
    <property type="nucleotide sequence ID" value="NZ_CP015961.1"/>
</dbReference>
<comment type="similarity">
    <text evidence="2">Belongs to the bacterial sugar transferase family.</text>
</comment>
<evidence type="ECO:0000256" key="1">
    <source>
        <dbReference type="ARBA" id="ARBA00004141"/>
    </source>
</evidence>
<comment type="subcellular location">
    <subcellularLocation>
        <location evidence="1">Membrane</location>
        <topology evidence="1">Multi-pass membrane protein</topology>
    </subcellularLocation>
</comment>
<keyword evidence="6 8" id="KW-0472">Membrane</keyword>
<evidence type="ECO:0000256" key="8">
    <source>
        <dbReference type="SAM" id="Phobius"/>
    </source>
</evidence>
<feature type="region of interest" description="Disordered" evidence="7">
    <location>
        <begin position="1"/>
        <end position="42"/>
    </location>
</feature>
<feature type="compositionally biased region" description="Low complexity" evidence="7">
    <location>
        <begin position="13"/>
        <end position="26"/>
    </location>
</feature>
<dbReference type="PANTHER" id="PTHR30576">
    <property type="entry name" value="COLANIC BIOSYNTHESIS UDP-GLUCOSE LIPID CARRIER TRANSFERASE"/>
    <property type="match status" value="1"/>
</dbReference>
<dbReference type="NCBIfam" id="TIGR03025">
    <property type="entry name" value="EPS_sugtrans"/>
    <property type="match status" value="1"/>
</dbReference>
<dbReference type="Pfam" id="PF02397">
    <property type="entry name" value="Bac_transf"/>
    <property type="match status" value="1"/>
</dbReference>
<protein>
    <submittedName>
        <fullName evidence="10">Putative colanic biosynthesis UDP-glucose lipid carrier transferase</fullName>
    </submittedName>
</protein>
<evidence type="ECO:0000256" key="2">
    <source>
        <dbReference type="ARBA" id="ARBA00006464"/>
    </source>
</evidence>
<dbReference type="Proteomes" id="UP000186104">
    <property type="component" value="Chromosome"/>
</dbReference>
<dbReference type="GO" id="GO:0016020">
    <property type="term" value="C:membrane"/>
    <property type="evidence" value="ECO:0007669"/>
    <property type="project" value="UniProtKB-SubCell"/>
</dbReference>